<dbReference type="EMBL" id="RKLR01000021">
    <property type="protein sequence ID" value="MBX0325860.1"/>
    <property type="molecule type" value="Genomic_DNA"/>
</dbReference>
<organism evidence="2 3">
    <name type="scientific">Haloarcula rubra</name>
    <dbReference type="NCBI Taxonomy" id="2487747"/>
    <lineage>
        <taxon>Archaea</taxon>
        <taxon>Methanobacteriati</taxon>
        <taxon>Methanobacteriota</taxon>
        <taxon>Stenosarchaea group</taxon>
        <taxon>Halobacteria</taxon>
        <taxon>Halobacteriales</taxon>
        <taxon>Haloarculaceae</taxon>
        <taxon>Haloarcula</taxon>
    </lineage>
</organism>
<evidence type="ECO:0000259" key="1">
    <source>
        <dbReference type="PROSITE" id="PS51742"/>
    </source>
</evidence>
<evidence type="ECO:0000313" key="2">
    <source>
        <dbReference type="EMBL" id="MBX0325860.1"/>
    </source>
</evidence>
<name>A0AAW4PZG7_9EURY</name>
<protein>
    <submittedName>
        <fullName evidence="2">DNA-binding protein</fullName>
    </submittedName>
</protein>
<dbReference type="CDD" id="cd11378">
    <property type="entry name" value="DUF296"/>
    <property type="match status" value="1"/>
</dbReference>
<dbReference type="AlphaFoldDB" id="A0AAW4PZG7"/>
<dbReference type="GO" id="GO:0003677">
    <property type="term" value="F:DNA binding"/>
    <property type="evidence" value="ECO:0007669"/>
    <property type="project" value="UniProtKB-KW"/>
</dbReference>
<dbReference type="PROSITE" id="PS51742">
    <property type="entry name" value="PPC"/>
    <property type="match status" value="1"/>
</dbReference>
<dbReference type="InterPro" id="IPR005175">
    <property type="entry name" value="PPC_dom"/>
</dbReference>
<gene>
    <name evidence="2" type="ORF">EGH21_22850</name>
</gene>
<feature type="domain" description="PPC" evidence="1">
    <location>
        <begin position="4"/>
        <end position="93"/>
    </location>
</feature>
<sequence>MEYTTESDRIIVRLDPGEEVLDSLTALRADADIEQGFLMGIGAVDEVTLGHYDVSEQEYNEETFTGQCEVTSFFGKHRLRQNPHTHSGGDGFI</sequence>
<proteinExistence type="predicted"/>
<keyword evidence="3" id="KW-1185">Reference proteome</keyword>
<evidence type="ECO:0000313" key="3">
    <source>
        <dbReference type="Proteomes" id="UP001430377"/>
    </source>
</evidence>
<comment type="caution">
    <text evidence="2">The sequence shown here is derived from an EMBL/GenBank/DDBJ whole genome shotgun (WGS) entry which is preliminary data.</text>
</comment>
<reference evidence="2 3" key="1">
    <citation type="submission" date="2021-06" db="EMBL/GenBank/DDBJ databases">
        <title>Halomicroarcula sp. a new haloarchaeum isolated from saline soil.</title>
        <authorList>
            <person name="Duran-Viseras A."/>
            <person name="Sanchez-Porro C."/>
            <person name="Ventosa A."/>
        </authorList>
    </citation>
    <scope>NUCLEOTIDE SEQUENCE [LARGE SCALE GENOMIC DNA]</scope>
    <source>
        <strain evidence="2 3">F13</strain>
    </source>
</reference>
<dbReference type="SUPFAM" id="SSF117856">
    <property type="entry name" value="AF0104/ALDC/Ptd012-like"/>
    <property type="match status" value="1"/>
</dbReference>
<accession>A0AAW4PZG7</accession>
<dbReference type="Proteomes" id="UP001430377">
    <property type="component" value="Unassembled WGS sequence"/>
</dbReference>
<dbReference type="Gene3D" id="3.30.1330.80">
    <property type="entry name" value="Hypothetical protein, similar to alpha- acetolactate decarboxylase, domain 2"/>
    <property type="match status" value="1"/>
</dbReference>
<dbReference type="Pfam" id="PF03479">
    <property type="entry name" value="PCC"/>
    <property type="match status" value="1"/>
</dbReference>
<keyword evidence="2" id="KW-0238">DNA-binding</keyword>